<accession>A0A4V2YPJ9</accession>
<feature type="signal peptide" evidence="1">
    <location>
        <begin position="1"/>
        <end position="26"/>
    </location>
</feature>
<dbReference type="EMBL" id="SMKY01000619">
    <property type="protein sequence ID" value="TDD58527.1"/>
    <property type="molecule type" value="Genomic_DNA"/>
</dbReference>
<comment type="caution">
    <text evidence="2">The sequence shown here is derived from an EMBL/GenBank/DDBJ whole genome shotgun (WGS) entry which is preliminary data.</text>
</comment>
<proteinExistence type="predicted"/>
<name>A0A4V2YPJ9_9ACTN</name>
<sequence length="76" mass="7302">MVTSNASAYRRLFGVLTAAGVLLLSAACGGGGDADTGSGKGAGADPMASFRICLEKQGVKLPERGNAPGGGAPPPG</sequence>
<evidence type="ECO:0000313" key="3">
    <source>
        <dbReference type="Proteomes" id="UP000295578"/>
    </source>
</evidence>
<evidence type="ECO:0000256" key="1">
    <source>
        <dbReference type="SAM" id="SignalP"/>
    </source>
</evidence>
<keyword evidence="3" id="KW-1185">Reference proteome</keyword>
<keyword evidence="1" id="KW-0732">Signal</keyword>
<organism evidence="2 3">
    <name type="scientific">Actinomadura darangshiensis</name>
    <dbReference type="NCBI Taxonomy" id="705336"/>
    <lineage>
        <taxon>Bacteria</taxon>
        <taxon>Bacillati</taxon>
        <taxon>Actinomycetota</taxon>
        <taxon>Actinomycetes</taxon>
        <taxon>Streptosporangiales</taxon>
        <taxon>Thermomonosporaceae</taxon>
        <taxon>Actinomadura</taxon>
    </lineage>
</organism>
<feature type="chain" id="PRO_5038895994" evidence="1">
    <location>
        <begin position="27"/>
        <end position="76"/>
    </location>
</feature>
<reference evidence="2 3" key="1">
    <citation type="submission" date="2019-03" db="EMBL/GenBank/DDBJ databases">
        <title>Draft genome sequences of novel Actinobacteria.</title>
        <authorList>
            <person name="Sahin N."/>
            <person name="Ay H."/>
            <person name="Saygin H."/>
        </authorList>
    </citation>
    <scope>NUCLEOTIDE SEQUENCE [LARGE SCALE GENOMIC DNA]</scope>
    <source>
        <strain evidence="2 3">DSM 45941</strain>
    </source>
</reference>
<evidence type="ECO:0000313" key="2">
    <source>
        <dbReference type="EMBL" id="TDD58527.1"/>
    </source>
</evidence>
<feature type="non-terminal residue" evidence="2">
    <location>
        <position position="76"/>
    </location>
</feature>
<dbReference type="AlphaFoldDB" id="A0A4V2YPJ9"/>
<protein>
    <submittedName>
        <fullName evidence="2">Uncharacterized protein</fullName>
    </submittedName>
</protein>
<dbReference type="Proteomes" id="UP000295578">
    <property type="component" value="Unassembled WGS sequence"/>
</dbReference>
<gene>
    <name evidence="2" type="ORF">E1293_46930</name>
</gene>